<gene>
    <name evidence="3" type="ORF">RRF57_000769</name>
</gene>
<keyword evidence="4" id="KW-1185">Reference proteome</keyword>
<reference evidence="3 4" key="1">
    <citation type="submission" date="2023-10" db="EMBL/GenBank/DDBJ databases">
        <title>Draft genome sequence of Xylaria bambusicola isolate GMP-LS, the root and basal stem rot pathogen of sugarcane in Indonesia.</title>
        <authorList>
            <person name="Selvaraj P."/>
            <person name="Muralishankar V."/>
            <person name="Muruganantham S."/>
            <person name="Sp S."/>
            <person name="Haryani S."/>
            <person name="Lau K.J.X."/>
            <person name="Naqvi N.I."/>
        </authorList>
    </citation>
    <scope>NUCLEOTIDE SEQUENCE [LARGE SCALE GENOMIC DNA]</scope>
    <source>
        <strain evidence="3">GMP-LS</strain>
    </source>
</reference>
<feature type="compositionally biased region" description="Polar residues" evidence="1">
    <location>
        <begin position="162"/>
        <end position="173"/>
    </location>
</feature>
<feature type="compositionally biased region" description="Low complexity" evidence="1">
    <location>
        <begin position="143"/>
        <end position="158"/>
    </location>
</feature>
<sequence>MVCSAAYTFLVVGLAGQILAEHVREPYQPSLARMSTRDIIDLHRRDIEGYSPTELLCGEGDTCAEACGKGFTKCDSKDHLTHCFNPSKEQTCCPNGSGDSCDNGYFCTADVDNQTWCCPDGLSLKECARKYDIPGPLTSQLPSTTKSKTTAKATVTKETSSEVSHTSTAAKETTITKDASTKESATTSTKDRKPESTENIETSKTSHPHSTAKSKEVEETSVTASSTASSSSITTPAVTAQTVGLDSTPTSTPPAATTSIEQSGSGSYRPANSLMLFIAGALAAIL</sequence>
<dbReference type="EMBL" id="JAWHQM010000002">
    <property type="protein sequence ID" value="KAK5625053.1"/>
    <property type="molecule type" value="Genomic_DNA"/>
</dbReference>
<evidence type="ECO:0000313" key="4">
    <source>
        <dbReference type="Proteomes" id="UP001305414"/>
    </source>
</evidence>
<accession>A0AAN7UBB0</accession>
<feature type="region of interest" description="Disordered" evidence="1">
    <location>
        <begin position="136"/>
        <end position="267"/>
    </location>
</feature>
<feature type="compositionally biased region" description="Low complexity" evidence="1">
    <location>
        <begin position="247"/>
        <end position="259"/>
    </location>
</feature>
<evidence type="ECO:0000256" key="2">
    <source>
        <dbReference type="SAM" id="SignalP"/>
    </source>
</evidence>
<organism evidence="3 4">
    <name type="scientific">Xylaria bambusicola</name>
    <dbReference type="NCBI Taxonomy" id="326684"/>
    <lineage>
        <taxon>Eukaryota</taxon>
        <taxon>Fungi</taxon>
        <taxon>Dikarya</taxon>
        <taxon>Ascomycota</taxon>
        <taxon>Pezizomycotina</taxon>
        <taxon>Sordariomycetes</taxon>
        <taxon>Xylariomycetidae</taxon>
        <taxon>Xylariales</taxon>
        <taxon>Xylariaceae</taxon>
        <taxon>Xylaria</taxon>
    </lineage>
</organism>
<proteinExistence type="predicted"/>
<evidence type="ECO:0000256" key="1">
    <source>
        <dbReference type="SAM" id="MobiDB-lite"/>
    </source>
</evidence>
<name>A0AAN7UBB0_9PEZI</name>
<comment type="caution">
    <text evidence="3">The sequence shown here is derived from an EMBL/GenBank/DDBJ whole genome shotgun (WGS) entry which is preliminary data.</text>
</comment>
<feature type="compositionally biased region" description="Low complexity" evidence="1">
    <location>
        <begin position="220"/>
        <end position="239"/>
    </location>
</feature>
<feature type="compositionally biased region" description="Low complexity" evidence="1">
    <location>
        <begin position="176"/>
        <end position="188"/>
    </location>
</feature>
<evidence type="ECO:0008006" key="5">
    <source>
        <dbReference type="Google" id="ProtNLM"/>
    </source>
</evidence>
<protein>
    <recommendedName>
        <fullName evidence="5">Prp 4 CRoW domain-containing protein</fullName>
    </recommendedName>
</protein>
<keyword evidence="2" id="KW-0732">Signal</keyword>
<feature type="chain" id="PRO_5042842029" description="Prp 4 CRoW domain-containing protein" evidence="2">
    <location>
        <begin position="21"/>
        <end position="286"/>
    </location>
</feature>
<feature type="signal peptide" evidence="2">
    <location>
        <begin position="1"/>
        <end position="20"/>
    </location>
</feature>
<dbReference type="AlphaFoldDB" id="A0AAN7UBB0"/>
<dbReference type="Proteomes" id="UP001305414">
    <property type="component" value="Unassembled WGS sequence"/>
</dbReference>
<evidence type="ECO:0000313" key="3">
    <source>
        <dbReference type="EMBL" id="KAK5625053.1"/>
    </source>
</evidence>